<organism evidence="1 2">
    <name type="scientific">Willisornis vidua</name>
    <name type="common">Xingu scale-backed antbird</name>
    <dbReference type="NCBI Taxonomy" id="1566151"/>
    <lineage>
        <taxon>Eukaryota</taxon>
        <taxon>Metazoa</taxon>
        <taxon>Chordata</taxon>
        <taxon>Craniata</taxon>
        <taxon>Vertebrata</taxon>
        <taxon>Euteleostomi</taxon>
        <taxon>Archelosauria</taxon>
        <taxon>Archosauria</taxon>
        <taxon>Dinosauria</taxon>
        <taxon>Saurischia</taxon>
        <taxon>Theropoda</taxon>
        <taxon>Coelurosauria</taxon>
        <taxon>Aves</taxon>
        <taxon>Neognathae</taxon>
        <taxon>Neoaves</taxon>
        <taxon>Telluraves</taxon>
        <taxon>Australaves</taxon>
        <taxon>Passeriformes</taxon>
        <taxon>Thamnophilidae</taxon>
        <taxon>Willisornis</taxon>
    </lineage>
</organism>
<keyword evidence="2" id="KW-1185">Reference proteome</keyword>
<name>A0ABQ9D241_9PASS</name>
<protein>
    <recommendedName>
        <fullName evidence="3">Rna-directed dna polymerase from mobile element jockey-like</fullName>
    </recommendedName>
</protein>
<gene>
    <name evidence="1" type="ORF">WISP_109141</name>
</gene>
<evidence type="ECO:0000313" key="2">
    <source>
        <dbReference type="Proteomes" id="UP001145742"/>
    </source>
</evidence>
<sequence length="142" mass="16263">MVHKSMRSDGVHLRVLREPLSIIFQKSKQFSEVLTDWNRGNITPIFTKGKKEDMGNYGLVSLTFMPSKIMEQILLETVLRHMENKEMIDGQHDFRKGNMCLSNLAAFYGEVTVVVNEGRATDAICVDLYKAFDTVLHDIRVL</sequence>
<dbReference type="PANTHER" id="PTHR33332">
    <property type="entry name" value="REVERSE TRANSCRIPTASE DOMAIN-CONTAINING PROTEIN"/>
    <property type="match status" value="1"/>
</dbReference>
<evidence type="ECO:0008006" key="3">
    <source>
        <dbReference type="Google" id="ProtNLM"/>
    </source>
</evidence>
<reference evidence="1" key="1">
    <citation type="submission" date="2019-10" db="EMBL/GenBank/DDBJ databases">
        <authorList>
            <person name="Soares A.E.R."/>
            <person name="Aleixo A."/>
            <person name="Schneider P."/>
            <person name="Miyaki C.Y."/>
            <person name="Schneider M.P."/>
            <person name="Mello C."/>
            <person name="Vasconcelos A.T.R."/>
        </authorList>
    </citation>
    <scope>NUCLEOTIDE SEQUENCE</scope>
    <source>
        <tissue evidence="1">Muscle</tissue>
    </source>
</reference>
<evidence type="ECO:0000313" key="1">
    <source>
        <dbReference type="EMBL" id="KAJ7410316.1"/>
    </source>
</evidence>
<accession>A0ABQ9D241</accession>
<proteinExistence type="predicted"/>
<dbReference type="EMBL" id="WHWB01034412">
    <property type="protein sequence ID" value="KAJ7410316.1"/>
    <property type="molecule type" value="Genomic_DNA"/>
</dbReference>
<comment type="caution">
    <text evidence="1">The sequence shown here is derived from an EMBL/GenBank/DDBJ whole genome shotgun (WGS) entry which is preliminary data.</text>
</comment>
<dbReference type="Proteomes" id="UP001145742">
    <property type="component" value="Unassembled WGS sequence"/>
</dbReference>